<organism evidence="2 3">
    <name type="scientific">Pseudoscardovia suis</name>
    <dbReference type="NCBI Taxonomy" id="987063"/>
    <lineage>
        <taxon>Bacteria</taxon>
        <taxon>Bacillati</taxon>
        <taxon>Actinomycetota</taxon>
        <taxon>Actinomycetes</taxon>
        <taxon>Bifidobacteriales</taxon>
        <taxon>Bifidobacteriaceae</taxon>
        <taxon>Pseudoscardovia</taxon>
    </lineage>
</organism>
<evidence type="ECO:0000313" key="3">
    <source>
        <dbReference type="Proteomes" id="UP000216454"/>
    </source>
</evidence>
<dbReference type="InterPro" id="IPR029058">
    <property type="entry name" value="AB_hydrolase_fold"/>
</dbReference>
<keyword evidence="3" id="KW-1185">Reference proteome</keyword>
<reference evidence="2 3" key="1">
    <citation type="journal article" date="2017" name="BMC Genomics">
        <title>Comparative genomic and phylogenomic analyses of the Bifidobacteriaceae family.</title>
        <authorList>
            <person name="Lugli G.A."/>
            <person name="Milani C."/>
            <person name="Turroni F."/>
            <person name="Duranti S."/>
            <person name="Mancabelli L."/>
            <person name="Mangifesta M."/>
            <person name="Ferrario C."/>
            <person name="Modesto M."/>
            <person name="Mattarelli P."/>
            <person name="Jiri K."/>
            <person name="van Sinderen D."/>
            <person name="Ventura M."/>
        </authorList>
    </citation>
    <scope>NUCLEOTIDE SEQUENCE [LARGE SCALE GENOMIC DNA]</scope>
    <source>
        <strain evidence="2 3">DSM 24744</strain>
    </source>
</reference>
<accession>A0A261EYM2</accession>
<feature type="compositionally biased region" description="Low complexity" evidence="1">
    <location>
        <begin position="12"/>
        <end position="27"/>
    </location>
</feature>
<name>A0A261EYM2_9BIFI</name>
<dbReference type="Gene3D" id="3.40.50.1820">
    <property type="entry name" value="alpha/beta hydrolase"/>
    <property type="match status" value="1"/>
</dbReference>
<dbReference type="Proteomes" id="UP000216454">
    <property type="component" value="Unassembled WGS sequence"/>
</dbReference>
<protein>
    <recommendedName>
        <fullName evidence="4">Alpha/beta hydrolase</fullName>
    </recommendedName>
</protein>
<proteinExistence type="predicted"/>
<dbReference type="SUPFAM" id="SSF53474">
    <property type="entry name" value="alpha/beta-Hydrolases"/>
    <property type="match status" value="1"/>
</dbReference>
<evidence type="ECO:0000313" key="2">
    <source>
        <dbReference type="EMBL" id="OZG51943.1"/>
    </source>
</evidence>
<feature type="region of interest" description="Disordered" evidence="1">
    <location>
        <begin position="1"/>
        <end position="30"/>
    </location>
</feature>
<dbReference type="AlphaFoldDB" id="A0A261EYM2"/>
<comment type="caution">
    <text evidence="2">The sequence shown here is derived from an EMBL/GenBank/DDBJ whole genome shotgun (WGS) entry which is preliminary data.</text>
</comment>
<gene>
    <name evidence="2" type="ORF">PSSU_0726</name>
</gene>
<dbReference type="RefSeq" id="WP_244569127.1">
    <property type="nucleotide sequence ID" value="NZ_MWWQ01000006.1"/>
</dbReference>
<dbReference type="EMBL" id="MWWQ01000006">
    <property type="protein sequence ID" value="OZG51943.1"/>
    <property type="molecule type" value="Genomic_DNA"/>
</dbReference>
<evidence type="ECO:0008006" key="4">
    <source>
        <dbReference type="Google" id="ProtNLM"/>
    </source>
</evidence>
<feature type="compositionally biased region" description="Basic and acidic residues" evidence="1">
    <location>
        <begin position="1"/>
        <end position="11"/>
    </location>
</feature>
<sequence>MSSEPSAKESSRPAAPSASATAVQTSAGRAAANRQWKNVVPALTPWGKNIVKPEATGKHVLIMPGIGYTVDRPLLYWAAQALAPQGWYVDRLDLKLTESVEFPEMIDCMERVIDVWRAKSLDRARQAGEDPNLLVITKSLSTLSFPHAARLGLRVVLLTPVLNPPPFDKHKSIIPVPLPAPANEAPQPLICAGTADPYFDDAKAHLLTDHVRTFEGANHSIEVPGDWERSLTYLHDVTKAIVEYAG</sequence>
<evidence type="ECO:0000256" key="1">
    <source>
        <dbReference type="SAM" id="MobiDB-lite"/>
    </source>
</evidence>